<dbReference type="InterPro" id="IPR021338">
    <property type="entry name" value="DUF2953"/>
</dbReference>
<organism evidence="2 3">
    <name type="scientific">Clostridium saccharobutylicum DSM 13864</name>
    <dbReference type="NCBI Taxonomy" id="1345695"/>
    <lineage>
        <taxon>Bacteria</taxon>
        <taxon>Bacillati</taxon>
        <taxon>Bacillota</taxon>
        <taxon>Clostridia</taxon>
        <taxon>Eubacteriales</taxon>
        <taxon>Clostridiaceae</taxon>
        <taxon>Clostridium</taxon>
    </lineage>
</organism>
<evidence type="ECO:0000256" key="1">
    <source>
        <dbReference type="SAM" id="Phobius"/>
    </source>
</evidence>
<dbReference type="OrthoDB" id="1931555at2"/>
<keyword evidence="1" id="KW-1133">Transmembrane helix</keyword>
<keyword evidence="1" id="KW-0472">Membrane</keyword>
<reference evidence="2 3" key="1">
    <citation type="journal article" date="2013" name="Genome Announc.">
        <title>Complete Genome Sequence of the Solvent Producer Clostridium saccharobutylicum NCP262 (DSM 13864).</title>
        <authorList>
            <person name="Poehlein A."/>
            <person name="Hartwich K."/>
            <person name="Krabben P."/>
            <person name="Ehrenreich A."/>
            <person name="Liebl W."/>
            <person name="Durre P."/>
            <person name="Gottschalk G."/>
            <person name="Daniel R."/>
        </authorList>
    </citation>
    <scope>NUCLEOTIDE SEQUENCE [LARGE SCALE GENOMIC DNA]</scope>
    <source>
        <strain evidence="2">DSM 13864</strain>
    </source>
</reference>
<proteinExistence type="predicted"/>
<gene>
    <name evidence="2" type="ORF">CLSA_c26320</name>
</gene>
<sequence>MKLFLIIFIIFLIFFMPIPLKITAYYTTNNYYIKLYNFTIFSNKNKKEIVKEKTPYDKKAKTIFSKYNFKNINYKSLIKKLYNSKFKPFLRISFKLDYSLSDAAKTGFFYGILYQLIPLIYIIINIPFKSTKFKYDINPIFEDNPLLKFETSSIFFFSIANIIYVLFILFKFIIKTREVPPLK</sequence>
<dbReference type="PATRIC" id="fig|1345695.10.peg.1841"/>
<dbReference type="EMBL" id="CP006721">
    <property type="protein sequence ID" value="AGX43603.1"/>
    <property type="molecule type" value="Genomic_DNA"/>
</dbReference>
<evidence type="ECO:0000313" key="3">
    <source>
        <dbReference type="Proteomes" id="UP000017118"/>
    </source>
</evidence>
<keyword evidence="3" id="KW-1185">Reference proteome</keyword>
<accession>U5MSV3</accession>
<dbReference type="Proteomes" id="UP000017118">
    <property type="component" value="Chromosome"/>
</dbReference>
<keyword evidence="1" id="KW-0812">Transmembrane</keyword>
<dbReference type="eggNOG" id="ENOG50322CW">
    <property type="taxonomic scope" value="Bacteria"/>
</dbReference>
<protein>
    <recommendedName>
        <fullName evidence="4">DUF2953 domain-containing protein</fullName>
    </recommendedName>
</protein>
<dbReference type="Pfam" id="PF11167">
    <property type="entry name" value="DUF2953"/>
    <property type="match status" value="1"/>
</dbReference>
<feature type="transmembrane region" description="Helical" evidence="1">
    <location>
        <begin position="108"/>
        <end position="128"/>
    </location>
</feature>
<feature type="transmembrane region" description="Helical" evidence="1">
    <location>
        <begin position="154"/>
        <end position="174"/>
    </location>
</feature>
<name>U5MSV3_CLOSA</name>
<dbReference type="AlphaFoldDB" id="U5MSV3"/>
<evidence type="ECO:0000313" key="2">
    <source>
        <dbReference type="EMBL" id="AGX43603.1"/>
    </source>
</evidence>
<dbReference type="HOGENOM" id="CLU_118473_1_0_9"/>
<dbReference type="KEGG" id="csb:CLSA_c26320"/>
<evidence type="ECO:0008006" key="4">
    <source>
        <dbReference type="Google" id="ProtNLM"/>
    </source>
</evidence>